<gene>
    <name evidence="2" type="ORF">CR513_38867</name>
</gene>
<dbReference type="AlphaFoldDB" id="A0A371FQP3"/>
<evidence type="ECO:0000313" key="3">
    <source>
        <dbReference type="Proteomes" id="UP000257109"/>
    </source>
</evidence>
<dbReference type="PANTHER" id="PTHR32108">
    <property type="entry name" value="DNA-DIRECTED RNA POLYMERASE SUBUNIT ALPHA"/>
    <property type="match status" value="1"/>
</dbReference>
<evidence type="ECO:0000256" key="1">
    <source>
        <dbReference type="SAM" id="MobiDB-lite"/>
    </source>
</evidence>
<sequence>MEPVFLKGKGTTPSYPSQLHGEAGSTATHAGTPLMPYVPLYQPRVGLGEAITPATTQQGPRRPLGALTPIRMTAPSIVGTKALPLKPLSPPYPRSYNPNTRCDYHGKAVGHATERCWSLKHKVQDLLDGGLLDFQDQGSNVQNNPHSVHRGVAVSAISH</sequence>
<dbReference type="EMBL" id="QJKJ01008170">
    <property type="protein sequence ID" value="RDX80572.1"/>
    <property type="molecule type" value="Genomic_DNA"/>
</dbReference>
<protein>
    <submittedName>
        <fullName evidence="2">Uncharacterized protein</fullName>
    </submittedName>
</protein>
<feature type="region of interest" description="Disordered" evidence="1">
    <location>
        <begin position="1"/>
        <end position="28"/>
    </location>
</feature>
<accession>A0A371FQP3</accession>
<reference evidence="2" key="1">
    <citation type="submission" date="2018-05" db="EMBL/GenBank/DDBJ databases">
        <title>Draft genome of Mucuna pruriens seed.</title>
        <authorList>
            <person name="Nnadi N.E."/>
            <person name="Vos R."/>
            <person name="Hasami M.H."/>
            <person name="Devisetty U.K."/>
            <person name="Aguiy J.C."/>
        </authorList>
    </citation>
    <scope>NUCLEOTIDE SEQUENCE [LARGE SCALE GENOMIC DNA]</scope>
    <source>
        <strain evidence="2">JCA_2017</strain>
    </source>
</reference>
<evidence type="ECO:0000313" key="2">
    <source>
        <dbReference type="EMBL" id="RDX80572.1"/>
    </source>
</evidence>
<keyword evidence="3" id="KW-1185">Reference proteome</keyword>
<proteinExistence type="predicted"/>
<feature type="non-terminal residue" evidence="2">
    <location>
        <position position="1"/>
    </location>
</feature>
<dbReference type="Proteomes" id="UP000257109">
    <property type="component" value="Unassembled WGS sequence"/>
</dbReference>
<comment type="caution">
    <text evidence="2">The sequence shown here is derived from an EMBL/GenBank/DDBJ whole genome shotgun (WGS) entry which is preliminary data.</text>
</comment>
<name>A0A371FQP3_MUCPR</name>
<organism evidence="2 3">
    <name type="scientific">Mucuna pruriens</name>
    <name type="common">Velvet bean</name>
    <name type="synonym">Dolichos pruriens</name>
    <dbReference type="NCBI Taxonomy" id="157652"/>
    <lineage>
        <taxon>Eukaryota</taxon>
        <taxon>Viridiplantae</taxon>
        <taxon>Streptophyta</taxon>
        <taxon>Embryophyta</taxon>
        <taxon>Tracheophyta</taxon>
        <taxon>Spermatophyta</taxon>
        <taxon>Magnoliopsida</taxon>
        <taxon>eudicotyledons</taxon>
        <taxon>Gunneridae</taxon>
        <taxon>Pentapetalae</taxon>
        <taxon>rosids</taxon>
        <taxon>fabids</taxon>
        <taxon>Fabales</taxon>
        <taxon>Fabaceae</taxon>
        <taxon>Papilionoideae</taxon>
        <taxon>50 kb inversion clade</taxon>
        <taxon>NPAAA clade</taxon>
        <taxon>indigoferoid/millettioid clade</taxon>
        <taxon>Phaseoleae</taxon>
        <taxon>Mucuna</taxon>
    </lineage>
</organism>